<dbReference type="PANTHER" id="PTHR42928:SF5">
    <property type="entry name" value="BLR1237 PROTEIN"/>
    <property type="match status" value="1"/>
</dbReference>
<feature type="chain" id="PRO_5045873818" description="Tripartite tricarboxylate transporter substrate binding protein" evidence="2">
    <location>
        <begin position="25"/>
        <end position="331"/>
    </location>
</feature>
<feature type="signal peptide" evidence="2">
    <location>
        <begin position="1"/>
        <end position="24"/>
    </location>
</feature>
<dbReference type="PANTHER" id="PTHR42928">
    <property type="entry name" value="TRICARBOXYLATE-BINDING PROTEIN"/>
    <property type="match status" value="1"/>
</dbReference>
<dbReference type="Gene3D" id="3.40.190.150">
    <property type="entry name" value="Bordetella uptake gene, domain 1"/>
    <property type="match status" value="1"/>
</dbReference>
<gene>
    <name evidence="3" type="ORF">CKO45_19445</name>
</gene>
<keyword evidence="2" id="KW-0732">Signal</keyword>
<name>A0ABS1D0T2_9PROT</name>
<dbReference type="InterPro" id="IPR042100">
    <property type="entry name" value="Bug_dom1"/>
</dbReference>
<reference evidence="3 4" key="1">
    <citation type="journal article" date="2020" name="Microorganisms">
        <title>Osmotic Adaptation and Compatible Solute Biosynthesis of Phototrophic Bacteria as Revealed from Genome Analyses.</title>
        <authorList>
            <person name="Imhoff J.F."/>
            <person name="Rahn T."/>
            <person name="Kunzel S."/>
            <person name="Keller A."/>
            <person name="Neulinger S.C."/>
        </authorList>
    </citation>
    <scope>NUCLEOTIDE SEQUENCE [LARGE SCALE GENOMIC DNA]</scope>
    <source>
        <strain evidence="3 4">DSM 15382</strain>
    </source>
</reference>
<dbReference type="Proteomes" id="UP000697995">
    <property type="component" value="Unassembled WGS sequence"/>
</dbReference>
<dbReference type="Pfam" id="PF03401">
    <property type="entry name" value="TctC"/>
    <property type="match status" value="1"/>
</dbReference>
<dbReference type="PROSITE" id="PS51318">
    <property type="entry name" value="TAT"/>
    <property type="match status" value="1"/>
</dbReference>
<evidence type="ECO:0000313" key="4">
    <source>
        <dbReference type="Proteomes" id="UP000697995"/>
    </source>
</evidence>
<organism evidence="3 4">
    <name type="scientific">Paracraurococcus ruber</name>
    <dbReference type="NCBI Taxonomy" id="77675"/>
    <lineage>
        <taxon>Bacteria</taxon>
        <taxon>Pseudomonadati</taxon>
        <taxon>Pseudomonadota</taxon>
        <taxon>Alphaproteobacteria</taxon>
        <taxon>Acetobacterales</taxon>
        <taxon>Roseomonadaceae</taxon>
        <taxon>Paracraurococcus</taxon>
    </lineage>
</organism>
<evidence type="ECO:0000256" key="1">
    <source>
        <dbReference type="ARBA" id="ARBA00006987"/>
    </source>
</evidence>
<dbReference type="Gene3D" id="3.40.190.10">
    <property type="entry name" value="Periplasmic binding protein-like II"/>
    <property type="match status" value="1"/>
</dbReference>
<dbReference type="PIRSF" id="PIRSF017082">
    <property type="entry name" value="YflP"/>
    <property type="match status" value="1"/>
</dbReference>
<dbReference type="InterPro" id="IPR006311">
    <property type="entry name" value="TAT_signal"/>
</dbReference>
<comment type="caution">
    <text evidence="3">The sequence shown here is derived from an EMBL/GenBank/DDBJ whole genome shotgun (WGS) entry which is preliminary data.</text>
</comment>
<dbReference type="EMBL" id="NRSG01000175">
    <property type="protein sequence ID" value="MBK1660405.1"/>
    <property type="molecule type" value="Genomic_DNA"/>
</dbReference>
<dbReference type="InterPro" id="IPR005064">
    <property type="entry name" value="BUG"/>
</dbReference>
<dbReference type="CDD" id="cd07012">
    <property type="entry name" value="PBP2_Bug_TTT"/>
    <property type="match status" value="1"/>
</dbReference>
<evidence type="ECO:0000313" key="3">
    <source>
        <dbReference type="EMBL" id="MBK1660405.1"/>
    </source>
</evidence>
<dbReference type="SUPFAM" id="SSF53850">
    <property type="entry name" value="Periplasmic binding protein-like II"/>
    <property type="match status" value="1"/>
</dbReference>
<protein>
    <recommendedName>
        <fullName evidence="5">Tripartite tricarboxylate transporter substrate binding protein</fullName>
    </recommendedName>
</protein>
<sequence>MIRMTRRAALGLAAGAVLAPPVLAPLARPALAQGRFPNRPIRFLIPWPPGGSLDALHRQMFEIMNKDLGQPVVIENRPGARGTQAAIFLVNQAQPDGYTLAHHHLSILRHPFLTKQKTWDPVADFTYIMQVSGFLFGTAVRSDGPYKTFKDLIEAARRRPGHVTFSTSGIATTNHLAMEEICEREGVQMTHVPFRGSQEGVTALLGRQIDVVADASSWRPNVEAGELRLLSVWTRERLAAFPDTPTLHDLGYGMTVTSPYGITGPKGMDPELVEILHRAFRKAWEDEASQAIVKRWDMPREYLGPADYLAFARQRAEYEKRMVARLNLSID</sequence>
<dbReference type="RefSeq" id="WP_133221884.1">
    <property type="nucleotide sequence ID" value="NZ_NRSG01000175.1"/>
</dbReference>
<evidence type="ECO:0008006" key="5">
    <source>
        <dbReference type="Google" id="ProtNLM"/>
    </source>
</evidence>
<evidence type="ECO:0000256" key="2">
    <source>
        <dbReference type="SAM" id="SignalP"/>
    </source>
</evidence>
<keyword evidence="4" id="KW-1185">Reference proteome</keyword>
<comment type="similarity">
    <text evidence="1">Belongs to the UPF0065 (bug) family.</text>
</comment>
<proteinExistence type="inferred from homology"/>
<accession>A0ABS1D0T2</accession>